<keyword evidence="3" id="KW-1185">Reference proteome</keyword>
<proteinExistence type="predicted"/>
<organism evidence="2 3">
    <name type="scientific">Novilysobacter luteus</name>
    <dbReference type="NCBI Taxonomy" id="2822368"/>
    <lineage>
        <taxon>Bacteria</taxon>
        <taxon>Pseudomonadati</taxon>
        <taxon>Pseudomonadota</taxon>
        <taxon>Gammaproteobacteria</taxon>
        <taxon>Lysobacterales</taxon>
        <taxon>Lysobacteraceae</taxon>
        <taxon>Novilysobacter</taxon>
    </lineage>
</organism>
<dbReference type="Proteomes" id="UP000680116">
    <property type="component" value="Chromosome"/>
</dbReference>
<protein>
    <submittedName>
        <fullName evidence="2">Uncharacterized protein</fullName>
    </submittedName>
</protein>
<feature type="compositionally biased region" description="Polar residues" evidence="1">
    <location>
        <begin position="108"/>
        <end position="120"/>
    </location>
</feature>
<accession>A0ABM8UCA0</accession>
<evidence type="ECO:0000256" key="1">
    <source>
        <dbReference type="SAM" id="MobiDB-lite"/>
    </source>
</evidence>
<feature type="region of interest" description="Disordered" evidence="1">
    <location>
        <begin position="105"/>
        <end position="126"/>
    </location>
</feature>
<reference evidence="2 3" key="1">
    <citation type="submission" date="2021-04" db="EMBL/GenBank/DDBJ databases">
        <authorList>
            <person name="Rodrigo-Torres L."/>
            <person name="Arahal R. D."/>
            <person name="Lucena T."/>
        </authorList>
    </citation>
    <scope>NUCLEOTIDE SEQUENCE [LARGE SCALE GENOMIC DNA]</scope>
    <source>
        <strain evidence="2 3">CECT 30171</strain>
    </source>
</reference>
<evidence type="ECO:0000313" key="3">
    <source>
        <dbReference type="Proteomes" id="UP000680116"/>
    </source>
</evidence>
<sequence>MKIKNEITKPKDERMAKLQRQVDLALSMKAPSVETTFSATYELIEIALNKGLSQKEVIALVNETYDLKLHSASFRTLLKNERDVRLAGGSSATCPTCGHSLTPCASPDSKTLATENTTEISPKEVA</sequence>
<dbReference type="RefSeq" id="WP_215219312.1">
    <property type="nucleotide sequence ID" value="NZ_OU015430.1"/>
</dbReference>
<name>A0ABM8UCA0_9GAMM</name>
<evidence type="ECO:0000313" key="2">
    <source>
        <dbReference type="EMBL" id="CAG4968502.1"/>
    </source>
</evidence>
<gene>
    <name evidence="2" type="ORF">LYB30171_00286</name>
</gene>
<dbReference type="EMBL" id="OU015430">
    <property type="protein sequence ID" value="CAG4968502.1"/>
    <property type="molecule type" value="Genomic_DNA"/>
</dbReference>